<reference evidence="1 2" key="1">
    <citation type="submission" date="2020-07" db="EMBL/GenBank/DDBJ databases">
        <title>Mycobacterium kansasii (former subtype) with zoonotic potential isolated from diseased indoor pet cat, Japan.</title>
        <authorList>
            <person name="Fukano H."/>
            <person name="Terazono T."/>
            <person name="Hoshino Y."/>
        </authorList>
    </citation>
    <scope>NUCLEOTIDE SEQUENCE [LARGE SCALE GENOMIC DNA]</scope>
    <source>
        <strain evidence="1 2">Kuro-I</strain>
    </source>
</reference>
<organism evidence="1 2">
    <name type="scientific">Mycobacterium kansasii</name>
    <dbReference type="NCBI Taxonomy" id="1768"/>
    <lineage>
        <taxon>Bacteria</taxon>
        <taxon>Bacillati</taxon>
        <taxon>Actinomycetota</taxon>
        <taxon>Actinomycetes</taxon>
        <taxon>Mycobacteriales</taxon>
        <taxon>Mycobacteriaceae</taxon>
        <taxon>Mycobacterium</taxon>
    </lineage>
</organism>
<dbReference type="SUPFAM" id="SSF56784">
    <property type="entry name" value="HAD-like"/>
    <property type="match status" value="1"/>
</dbReference>
<sequence>MPIYLGDDITDEDAFDAVRPDGVPIVVRHNEDGDRATAALFALDSPARVAEFTAWLARQLTDAHVN</sequence>
<name>A0A7G1IKA3_MYCKA</name>
<dbReference type="Pfam" id="PF02358">
    <property type="entry name" value="Trehalose_PPase"/>
    <property type="match status" value="1"/>
</dbReference>
<dbReference type="InterPro" id="IPR036412">
    <property type="entry name" value="HAD-like_sf"/>
</dbReference>
<dbReference type="EMBL" id="AP023343">
    <property type="protein sequence ID" value="BCI90894.1"/>
    <property type="molecule type" value="Genomic_DNA"/>
</dbReference>
<keyword evidence="2" id="KW-1185">Reference proteome</keyword>
<gene>
    <name evidence="1" type="ORF">NIIDMKKI_61000</name>
</gene>
<protein>
    <recommendedName>
        <fullName evidence="3">Trehalose-phosphatase</fullName>
    </recommendedName>
</protein>
<evidence type="ECO:0008006" key="3">
    <source>
        <dbReference type="Google" id="ProtNLM"/>
    </source>
</evidence>
<dbReference type="Gene3D" id="3.40.50.1000">
    <property type="entry name" value="HAD superfamily/HAD-like"/>
    <property type="match status" value="1"/>
</dbReference>
<dbReference type="Proteomes" id="UP000516380">
    <property type="component" value="Chromosome"/>
</dbReference>
<evidence type="ECO:0000313" key="1">
    <source>
        <dbReference type="EMBL" id="BCI90894.1"/>
    </source>
</evidence>
<proteinExistence type="predicted"/>
<dbReference type="GO" id="GO:0005992">
    <property type="term" value="P:trehalose biosynthetic process"/>
    <property type="evidence" value="ECO:0007669"/>
    <property type="project" value="InterPro"/>
</dbReference>
<dbReference type="InterPro" id="IPR023214">
    <property type="entry name" value="HAD_sf"/>
</dbReference>
<dbReference type="InterPro" id="IPR003337">
    <property type="entry name" value="Trehalose_PPase"/>
</dbReference>
<dbReference type="AlphaFoldDB" id="A0A7G1IKA3"/>
<evidence type="ECO:0000313" key="2">
    <source>
        <dbReference type="Proteomes" id="UP000516380"/>
    </source>
</evidence>
<accession>A0A7G1IKA3</accession>